<protein>
    <recommendedName>
        <fullName evidence="7">Major facilitator superfamily (MFS) profile domain-containing protein</fullName>
    </recommendedName>
</protein>
<name>A0A8H5G5A2_9AGAR</name>
<feature type="transmembrane region" description="Helical" evidence="6">
    <location>
        <begin position="82"/>
        <end position="104"/>
    </location>
</feature>
<evidence type="ECO:0000256" key="1">
    <source>
        <dbReference type="ARBA" id="ARBA00004141"/>
    </source>
</evidence>
<dbReference type="SUPFAM" id="SSF103473">
    <property type="entry name" value="MFS general substrate transporter"/>
    <property type="match status" value="1"/>
</dbReference>
<dbReference type="PANTHER" id="PTHR23504">
    <property type="entry name" value="MAJOR FACILITATOR SUPERFAMILY DOMAIN-CONTAINING PROTEIN 10"/>
    <property type="match status" value="1"/>
</dbReference>
<feature type="transmembrane region" description="Helical" evidence="6">
    <location>
        <begin position="217"/>
        <end position="239"/>
    </location>
</feature>
<evidence type="ECO:0000259" key="7">
    <source>
        <dbReference type="PROSITE" id="PS50850"/>
    </source>
</evidence>
<keyword evidence="9" id="KW-1185">Reference proteome</keyword>
<keyword evidence="3 6" id="KW-0812">Transmembrane</keyword>
<comment type="caution">
    <text evidence="8">The sequence shown here is derived from an EMBL/GenBank/DDBJ whole genome shotgun (WGS) entry which is preliminary data.</text>
</comment>
<evidence type="ECO:0000256" key="5">
    <source>
        <dbReference type="ARBA" id="ARBA00023136"/>
    </source>
</evidence>
<gene>
    <name evidence="8" type="ORF">D9756_001697</name>
</gene>
<evidence type="ECO:0000313" key="8">
    <source>
        <dbReference type="EMBL" id="KAF5358502.1"/>
    </source>
</evidence>
<comment type="subcellular location">
    <subcellularLocation>
        <location evidence="1">Membrane</location>
        <topology evidence="1">Multi-pass membrane protein</topology>
    </subcellularLocation>
</comment>
<dbReference type="OrthoDB" id="419616at2759"/>
<dbReference type="AlphaFoldDB" id="A0A8H5G5A2"/>
<organism evidence="8 9">
    <name type="scientific">Leucocoprinus leucothites</name>
    <dbReference type="NCBI Taxonomy" id="201217"/>
    <lineage>
        <taxon>Eukaryota</taxon>
        <taxon>Fungi</taxon>
        <taxon>Dikarya</taxon>
        <taxon>Basidiomycota</taxon>
        <taxon>Agaricomycotina</taxon>
        <taxon>Agaricomycetes</taxon>
        <taxon>Agaricomycetidae</taxon>
        <taxon>Agaricales</taxon>
        <taxon>Agaricineae</taxon>
        <taxon>Agaricaceae</taxon>
        <taxon>Leucocoprinus</taxon>
    </lineage>
</organism>
<evidence type="ECO:0000256" key="4">
    <source>
        <dbReference type="ARBA" id="ARBA00022989"/>
    </source>
</evidence>
<feature type="transmembrane region" description="Helical" evidence="6">
    <location>
        <begin position="411"/>
        <end position="434"/>
    </location>
</feature>
<dbReference type="EMBL" id="JAACJO010000005">
    <property type="protein sequence ID" value="KAF5358502.1"/>
    <property type="molecule type" value="Genomic_DNA"/>
</dbReference>
<evidence type="ECO:0000256" key="6">
    <source>
        <dbReference type="SAM" id="Phobius"/>
    </source>
</evidence>
<dbReference type="InterPro" id="IPR020846">
    <property type="entry name" value="MFS_dom"/>
</dbReference>
<feature type="transmembrane region" description="Helical" evidence="6">
    <location>
        <begin position="140"/>
        <end position="161"/>
    </location>
</feature>
<feature type="transmembrane region" description="Helical" evidence="6">
    <location>
        <begin position="116"/>
        <end position="134"/>
    </location>
</feature>
<keyword evidence="5 6" id="KW-0472">Membrane</keyword>
<dbReference type="Gene3D" id="1.20.1250.20">
    <property type="entry name" value="MFS general substrate transporter like domains"/>
    <property type="match status" value="1"/>
</dbReference>
<accession>A0A8H5G5A2</accession>
<evidence type="ECO:0000256" key="2">
    <source>
        <dbReference type="ARBA" id="ARBA00022448"/>
    </source>
</evidence>
<evidence type="ECO:0000256" key="3">
    <source>
        <dbReference type="ARBA" id="ARBA00022692"/>
    </source>
</evidence>
<proteinExistence type="predicted"/>
<dbReference type="Proteomes" id="UP000559027">
    <property type="component" value="Unassembled WGS sequence"/>
</dbReference>
<dbReference type="Pfam" id="PF07690">
    <property type="entry name" value="MFS_1"/>
    <property type="match status" value="1"/>
</dbReference>
<sequence length="525" mass="56799">MMSLGGKISSAQVLTSMDPANETTPLLESQQNASKATTPLPKAQLAILCSIRLMDPLTFTQIFPYINQFLVSLNLVPDESQIGFYSGLIESSFALFQLLFIYQWARISDMVGRRPVIIIGTTGLSISTILFGLTSNFSQILLARCLAGTFSGIAAVLHSVLGELTDQSNQAIAFPIYGLFWPLGSIVGPLIGGTLANPAEKFPHIFGSVAFLRQYPYFLPCFFSGFVAFCTTVFAYFFLHETLHSHSAIHDDGDSKSEEEDLETLVEPSTTYGALNASTTIQTSIPTGTHAHSEPETHPATIAHNALVHRNKTTLFAAQDPHVIVQELSMRQLFSIPIIGALCLSGCALCFVATAFDAVFVLFCYTSIELGGLSFNTSQIGYALAIAGSSSILIQLTVFPSLLRRFSATKLYNISMFLWPITFAAMPILHFTIAPGAGDPGPKRLALVWTEIVMLMTLSRFGCLAYSDTSVSLILCKEHAPAPTALAKTNGLVLLGMCLARAGAPAFVRRVLVSFLHNFSPTHSD</sequence>
<keyword evidence="2" id="KW-0813">Transport</keyword>
<feature type="domain" description="Major facilitator superfamily (MFS) profile" evidence="7">
    <location>
        <begin position="44"/>
        <end position="525"/>
    </location>
</feature>
<feature type="transmembrane region" description="Helical" evidence="6">
    <location>
        <begin position="173"/>
        <end position="197"/>
    </location>
</feature>
<feature type="transmembrane region" description="Helical" evidence="6">
    <location>
        <begin position="380"/>
        <end position="399"/>
    </location>
</feature>
<feature type="transmembrane region" description="Helical" evidence="6">
    <location>
        <begin position="338"/>
        <end position="368"/>
    </location>
</feature>
<dbReference type="PANTHER" id="PTHR23504:SF15">
    <property type="entry name" value="MAJOR FACILITATOR SUPERFAMILY (MFS) PROFILE DOMAIN-CONTAINING PROTEIN"/>
    <property type="match status" value="1"/>
</dbReference>
<reference evidence="8 9" key="1">
    <citation type="journal article" date="2020" name="ISME J.">
        <title>Uncovering the hidden diversity of litter-decomposition mechanisms in mushroom-forming fungi.</title>
        <authorList>
            <person name="Floudas D."/>
            <person name="Bentzer J."/>
            <person name="Ahren D."/>
            <person name="Johansson T."/>
            <person name="Persson P."/>
            <person name="Tunlid A."/>
        </authorList>
    </citation>
    <scope>NUCLEOTIDE SEQUENCE [LARGE SCALE GENOMIC DNA]</scope>
    <source>
        <strain evidence="8 9">CBS 146.42</strain>
    </source>
</reference>
<keyword evidence="4 6" id="KW-1133">Transmembrane helix</keyword>
<dbReference type="GO" id="GO:0022857">
    <property type="term" value="F:transmembrane transporter activity"/>
    <property type="evidence" value="ECO:0007669"/>
    <property type="project" value="InterPro"/>
</dbReference>
<dbReference type="GO" id="GO:0016020">
    <property type="term" value="C:membrane"/>
    <property type="evidence" value="ECO:0007669"/>
    <property type="project" value="UniProtKB-SubCell"/>
</dbReference>
<evidence type="ECO:0000313" key="9">
    <source>
        <dbReference type="Proteomes" id="UP000559027"/>
    </source>
</evidence>
<dbReference type="InterPro" id="IPR011701">
    <property type="entry name" value="MFS"/>
</dbReference>
<dbReference type="InterPro" id="IPR036259">
    <property type="entry name" value="MFS_trans_sf"/>
</dbReference>
<dbReference type="PROSITE" id="PS50850">
    <property type="entry name" value="MFS"/>
    <property type="match status" value="1"/>
</dbReference>